<evidence type="ECO:0000313" key="3">
    <source>
        <dbReference type="EMBL" id="VZO39579.1"/>
    </source>
</evidence>
<comment type="caution">
    <text evidence="3">The sequence shown here is derived from an EMBL/GenBank/DDBJ whole genome shotgun (WGS) entry which is preliminary data.</text>
</comment>
<evidence type="ECO:0000313" key="4">
    <source>
        <dbReference type="Proteomes" id="UP000419743"/>
    </source>
</evidence>
<feature type="transmembrane region" description="Helical" evidence="1">
    <location>
        <begin position="308"/>
        <end position="328"/>
    </location>
</feature>
<proteinExistence type="predicted"/>
<dbReference type="AlphaFoldDB" id="A0A7M4DQ35"/>
<keyword evidence="1" id="KW-0472">Membrane</keyword>
<protein>
    <submittedName>
        <fullName evidence="3">Uncharacterized protein</fullName>
    </submittedName>
</protein>
<name>A0A7M4DQ35_9MICO</name>
<keyword evidence="1" id="KW-1133">Transmembrane helix</keyword>
<dbReference type="RefSeq" id="WP_156742887.1">
    <property type="nucleotide sequence ID" value="NZ_CACRYJ010000060.1"/>
</dbReference>
<dbReference type="Proteomes" id="UP000419743">
    <property type="component" value="Unassembled WGS sequence"/>
</dbReference>
<accession>A0A7M4DQ35</accession>
<dbReference type="EMBL" id="CACRYJ010000060">
    <property type="protein sequence ID" value="VZO39579.1"/>
    <property type="molecule type" value="Genomic_DNA"/>
</dbReference>
<sequence length="337" mass="33756">MTARPRTARAVGTTVLTLALLALTLATGATPARATTGGAASATGVYAVASEVDLTITTTGAIGALQPVIDLLTEDPILQGQTITAAQVGTPAETSGTESDAVGPVSVADLVVIEAVTADTERVENETLSAHGGVGGANVTLFSYEVLDVGPVHATATTHPTDPPTADAAVTSLTVFGSPVTIPEGQFVDLSLSLSTAEILELLEEQFPGLSTITQFIGTAVSADGAIDARVGRVGESDDSTGSASAVGLSAEVDLELNLELCLPASGGGCRGSVAISTNATVLDLKLAQAMVERPEALPEPAVSMNGWVIAAIVVVVAAIGVVIGVIVGRRARRQDA</sequence>
<feature type="chain" id="PRO_5029753739" evidence="2">
    <location>
        <begin position="35"/>
        <end position="337"/>
    </location>
</feature>
<keyword evidence="2" id="KW-0732">Signal</keyword>
<feature type="signal peptide" evidence="2">
    <location>
        <begin position="1"/>
        <end position="34"/>
    </location>
</feature>
<gene>
    <name evidence="3" type="ORF">HALOF300_04272</name>
</gene>
<organism evidence="3 4">
    <name type="scientific">Occultella aeris</name>
    <dbReference type="NCBI Taxonomy" id="2761496"/>
    <lineage>
        <taxon>Bacteria</taxon>
        <taxon>Bacillati</taxon>
        <taxon>Actinomycetota</taxon>
        <taxon>Actinomycetes</taxon>
        <taxon>Micrococcales</taxon>
        <taxon>Ruaniaceae</taxon>
        <taxon>Occultella</taxon>
    </lineage>
</organism>
<keyword evidence="4" id="KW-1185">Reference proteome</keyword>
<reference evidence="3 4" key="1">
    <citation type="submission" date="2019-11" db="EMBL/GenBank/DDBJ databases">
        <authorList>
            <person name="Criscuolo A."/>
        </authorList>
    </citation>
    <scope>NUCLEOTIDE SEQUENCE [LARGE SCALE GENOMIC DNA]</scope>
    <source>
        <strain evidence="3">CIP111667</strain>
    </source>
</reference>
<evidence type="ECO:0000256" key="1">
    <source>
        <dbReference type="SAM" id="Phobius"/>
    </source>
</evidence>
<evidence type="ECO:0000256" key="2">
    <source>
        <dbReference type="SAM" id="SignalP"/>
    </source>
</evidence>
<keyword evidence="1" id="KW-0812">Transmembrane</keyword>